<comment type="catalytic activity">
    <reaction evidence="3">
        <text>2 GTP = 3',3'-c-di-GMP + 2 diphosphate</text>
        <dbReference type="Rhea" id="RHEA:24898"/>
        <dbReference type="ChEBI" id="CHEBI:33019"/>
        <dbReference type="ChEBI" id="CHEBI:37565"/>
        <dbReference type="ChEBI" id="CHEBI:58805"/>
        <dbReference type="EC" id="2.7.7.65"/>
    </reaction>
</comment>
<gene>
    <name evidence="6" type="ORF">CWI80_07865</name>
</gene>
<dbReference type="InterPro" id="IPR000160">
    <property type="entry name" value="GGDEF_dom"/>
</dbReference>
<dbReference type="Proteomes" id="UP000287022">
    <property type="component" value="Unassembled WGS sequence"/>
</dbReference>
<dbReference type="InterPro" id="IPR011990">
    <property type="entry name" value="TPR-like_helical_dom_sf"/>
</dbReference>
<dbReference type="PROSITE" id="PS50887">
    <property type="entry name" value="GGDEF"/>
    <property type="match status" value="1"/>
</dbReference>
<dbReference type="SUPFAM" id="SSF55073">
    <property type="entry name" value="Nucleotide cyclase"/>
    <property type="match status" value="1"/>
</dbReference>
<dbReference type="InterPro" id="IPR043128">
    <property type="entry name" value="Rev_trsase/Diguanyl_cyclase"/>
</dbReference>
<dbReference type="STRING" id="1122124.GCA_000423165_01576"/>
<evidence type="ECO:0000256" key="2">
    <source>
        <dbReference type="ARBA" id="ARBA00012528"/>
    </source>
</evidence>
<feature type="domain" description="GGDEF" evidence="5">
    <location>
        <begin position="541"/>
        <end position="676"/>
    </location>
</feature>
<accession>A0A432Z3P9</accession>
<dbReference type="SMART" id="SM00267">
    <property type="entry name" value="GGDEF"/>
    <property type="match status" value="1"/>
</dbReference>
<evidence type="ECO:0000256" key="4">
    <source>
        <dbReference type="SAM" id="Coils"/>
    </source>
</evidence>
<evidence type="ECO:0000256" key="1">
    <source>
        <dbReference type="ARBA" id="ARBA00001946"/>
    </source>
</evidence>
<sequence>MVKLYSLKTRIIMLLKTVRATQASLSLLSVGLAILGLSTSTVAAPSVTFSSLEHTHLAQLSSSPPQRDNDIEQQLDNLLDGELIPSDHAALDELLRHIDSSTPIDTFVRAHGYQVMRLARSQQASAALALAQELKTLAETHTSSNALSEVETLFAETYLATEQMPLALTQVELLKQRLPLTSSARVRYHMQHLIARVLQQTGNYSEALEHLLAARELVPATQTQGQARRRLSLNVLLARIQAHLGQWQDAQTTTAQAIQQAIAQDSPQHLPDLYLLHAYAQQYQFGPSATLVEAFLKTAAVAHEANNSRVEMLGYNNAGAAALLLQDLNAAAEYLERGRVLATALERPLERSVTEFNLGYIQVLEGKHAQGIAAMLSAAETFNQLAQKRERMLLLTHIAKAYAIMGDYQQQAATLAQQLKMTQELADEQRDQQLADLQLRYQATEKNYQIKLLEQEAELREQELAAQQRQQQWTQATAIVALLFLGLLAFGYRKTRQLNGLLNQANSELQHQSLHDPLTGLYNRRALTDPTVGADPRLQSVPYAVLIIDIDHFKMINDQHGHAVGDEVLIAFAQRLRNSIRATDNAMRWGGEEFLVLFKAIDRDNLLEVVQSVLRKVVQSPFATSAGNLPVHISAGCALVTSATTDPRLSNAVKQADTLLYQAKHAGRQRLHYALSPEHVESLSLRF</sequence>
<dbReference type="Gene3D" id="3.30.70.270">
    <property type="match status" value="1"/>
</dbReference>
<keyword evidence="7" id="KW-1185">Reference proteome</keyword>
<protein>
    <recommendedName>
        <fullName evidence="2">diguanylate cyclase</fullName>
        <ecNumber evidence="2">2.7.7.65</ecNumber>
    </recommendedName>
</protein>
<dbReference type="EMBL" id="PIQE01000002">
    <property type="protein sequence ID" value="RUO72463.1"/>
    <property type="molecule type" value="Genomic_DNA"/>
</dbReference>
<dbReference type="Pfam" id="PF00990">
    <property type="entry name" value="GGDEF"/>
    <property type="match status" value="1"/>
</dbReference>
<comment type="caution">
    <text evidence="6">The sequence shown here is derived from an EMBL/GenBank/DDBJ whole genome shotgun (WGS) entry which is preliminary data.</text>
</comment>
<evidence type="ECO:0000259" key="5">
    <source>
        <dbReference type="PROSITE" id="PS50887"/>
    </source>
</evidence>
<evidence type="ECO:0000256" key="3">
    <source>
        <dbReference type="ARBA" id="ARBA00034247"/>
    </source>
</evidence>
<dbReference type="FunFam" id="3.30.70.270:FF:000001">
    <property type="entry name" value="Diguanylate cyclase domain protein"/>
    <property type="match status" value="1"/>
</dbReference>
<name>A0A432Z3P9_9GAMM</name>
<dbReference type="Gene3D" id="1.25.40.10">
    <property type="entry name" value="Tetratricopeptide repeat domain"/>
    <property type="match status" value="2"/>
</dbReference>
<dbReference type="NCBIfam" id="TIGR00254">
    <property type="entry name" value="GGDEF"/>
    <property type="match status" value="1"/>
</dbReference>
<feature type="coiled-coil region" evidence="4">
    <location>
        <begin position="412"/>
        <end position="472"/>
    </location>
</feature>
<proteinExistence type="predicted"/>
<evidence type="ECO:0000313" key="6">
    <source>
        <dbReference type="EMBL" id="RUO72463.1"/>
    </source>
</evidence>
<dbReference type="InterPro" id="IPR050469">
    <property type="entry name" value="Diguanylate_Cyclase"/>
</dbReference>
<dbReference type="PANTHER" id="PTHR45138:SF9">
    <property type="entry name" value="DIGUANYLATE CYCLASE DGCM-RELATED"/>
    <property type="match status" value="1"/>
</dbReference>
<keyword evidence="4" id="KW-0175">Coiled coil</keyword>
<evidence type="ECO:0000313" key="7">
    <source>
        <dbReference type="Proteomes" id="UP000287022"/>
    </source>
</evidence>
<dbReference type="PANTHER" id="PTHR45138">
    <property type="entry name" value="REGULATORY COMPONENTS OF SENSORY TRANSDUCTION SYSTEM"/>
    <property type="match status" value="1"/>
</dbReference>
<dbReference type="SUPFAM" id="SSF48452">
    <property type="entry name" value="TPR-like"/>
    <property type="match status" value="2"/>
</dbReference>
<dbReference type="AlphaFoldDB" id="A0A432Z3P9"/>
<dbReference type="GO" id="GO:0052621">
    <property type="term" value="F:diguanylate cyclase activity"/>
    <property type="evidence" value="ECO:0007669"/>
    <property type="project" value="UniProtKB-EC"/>
</dbReference>
<dbReference type="EC" id="2.7.7.65" evidence="2"/>
<reference evidence="7" key="1">
    <citation type="journal article" date="2018" name="Front. Microbiol.">
        <title>Genome-Based Analysis Reveals the Taxonomy and Diversity of the Family Idiomarinaceae.</title>
        <authorList>
            <person name="Liu Y."/>
            <person name="Lai Q."/>
            <person name="Shao Z."/>
        </authorList>
    </citation>
    <scope>NUCLEOTIDE SEQUENCE [LARGE SCALE GENOMIC DNA]</scope>
    <source>
        <strain evidence="7">c121</strain>
    </source>
</reference>
<organism evidence="6 7">
    <name type="scientific">Pseudidiomarina sediminum</name>
    <dbReference type="NCBI Taxonomy" id="431675"/>
    <lineage>
        <taxon>Bacteria</taxon>
        <taxon>Pseudomonadati</taxon>
        <taxon>Pseudomonadota</taxon>
        <taxon>Gammaproteobacteria</taxon>
        <taxon>Alteromonadales</taxon>
        <taxon>Idiomarinaceae</taxon>
        <taxon>Pseudidiomarina</taxon>
    </lineage>
</organism>
<dbReference type="CDD" id="cd01949">
    <property type="entry name" value="GGDEF"/>
    <property type="match status" value="1"/>
</dbReference>
<dbReference type="InterPro" id="IPR029787">
    <property type="entry name" value="Nucleotide_cyclase"/>
</dbReference>
<comment type="cofactor">
    <cofactor evidence="1">
        <name>Mg(2+)</name>
        <dbReference type="ChEBI" id="CHEBI:18420"/>
    </cofactor>
</comment>